<proteinExistence type="predicted"/>
<dbReference type="AlphaFoldDB" id="A0A6V7Q3A5"/>
<name>A0A6V7Q3A5_ANACO</name>
<organism evidence="1">
    <name type="scientific">Ananas comosus var. bracteatus</name>
    <name type="common">red pineapple</name>
    <dbReference type="NCBI Taxonomy" id="296719"/>
    <lineage>
        <taxon>Eukaryota</taxon>
        <taxon>Viridiplantae</taxon>
        <taxon>Streptophyta</taxon>
        <taxon>Embryophyta</taxon>
        <taxon>Tracheophyta</taxon>
        <taxon>Spermatophyta</taxon>
        <taxon>Magnoliopsida</taxon>
        <taxon>Liliopsida</taxon>
        <taxon>Poales</taxon>
        <taxon>Bromeliaceae</taxon>
        <taxon>Bromelioideae</taxon>
        <taxon>Ananas</taxon>
    </lineage>
</organism>
<reference evidence="1" key="1">
    <citation type="submission" date="2020-07" db="EMBL/GenBank/DDBJ databases">
        <authorList>
            <person name="Lin J."/>
        </authorList>
    </citation>
    <scope>NUCLEOTIDE SEQUENCE</scope>
</reference>
<gene>
    <name evidence="1" type="ORF">CB5_LOCUS20714</name>
</gene>
<sequence>MVFLTLPLGRCAPESTSLGCSGYLPRGRFYRVVTGISPVSRILGGEFVEGETYRLAKRLDKEISAWLVAEPTGNFVVVLTPLFPQSRDRASRQTTAGRLCPFGVCSTLSNRPKGSGSGVTIDRSTMSNSRLLLGKIRYSSSILGKTVPNSSSKLCRN</sequence>
<dbReference type="EMBL" id="LR862132">
    <property type="protein sequence ID" value="CAD1837503.1"/>
    <property type="molecule type" value="Genomic_DNA"/>
</dbReference>
<evidence type="ECO:0000313" key="1">
    <source>
        <dbReference type="EMBL" id="CAD1837503.1"/>
    </source>
</evidence>
<protein>
    <submittedName>
        <fullName evidence="1">Uncharacterized protein</fullName>
    </submittedName>
</protein>
<accession>A0A6V7Q3A5</accession>